<evidence type="ECO:0000256" key="6">
    <source>
        <dbReference type="ARBA" id="ARBA00022737"/>
    </source>
</evidence>
<dbReference type="GO" id="GO:0007601">
    <property type="term" value="P:visual perception"/>
    <property type="evidence" value="ECO:0007669"/>
    <property type="project" value="TreeGrafter"/>
</dbReference>
<dbReference type="InterPro" id="IPR038776">
    <property type="entry name" value="C2orf80"/>
</dbReference>
<dbReference type="PANTHER" id="PTHR11818:SF32">
    <property type="entry name" value="GAMMA-CRYSTALLIN C"/>
    <property type="match status" value="1"/>
</dbReference>
<feature type="domain" description="Beta/gamma crystallin 'Greek key'" evidence="9">
    <location>
        <begin position="318"/>
        <end position="374"/>
    </location>
</feature>
<feature type="compositionally biased region" description="Polar residues" evidence="8">
    <location>
        <begin position="350"/>
        <end position="361"/>
    </location>
</feature>
<dbReference type="Pfam" id="PF00030">
    <property type="entry name" value="Crystall"/>
    <property type="match status" value="3"/>
</dbReference>
<reference evidence="10 11" key="1">
    <citation type="journal article" date="2013" name="Nat. Commun.">
        <title>Genome analysis reveals insights into physiology and longevity of the Brandt's bat Myotis brandtii.</title>
        <authorList>
            <person name="Seim I."/>
            <person name="Fang X."/>
            <person name="Xiong Z."/>
            <person name="Lobanov A.V."/>
            <person name="Huang Z."/>
            <person name="Ma S."/>
            <person name="Feng Y."/>
            <person name="Turanov A.A."/>
            <person name="Zhu Y."/>
            <person name="Lenz T.L."/>
            <person name="Gerashchenko M.V."/>
            <person name="Fan D."/>
            <person name="Hee Yim S."/>
            <person name="Yao X."/>
            <person name="Jordan D."/>
            <person name="Xiong Y."/>
            <person name="Ma Y."/>
            <person name="Lyapunov A.N."/>
            <person name="Chen G."/>
            <person name="Kulakova O.I."/>
            <person name="Sun Y."/>
            <person name="Lee S.G."/>
            <person name="Bronson R.T."/>
            <person name="Moskalev A.A."/>
            <person name="Sunyaev S.R."/>
            <person name="Zhang G."/>
            <person name="Krogh A."/>
            <person name="Wang J."/>
            <person name="Gladyshev V.N."/>
        </authorList>
    </citation>
    <scope>NUCLEOTIDE SEQUENCE [LARGE SCALE GENOMIC DNA]</scope>
</reference>
<evidence type="ECO:0000256" key="8">
    <source>
        <dbReference type="SAM" id="MobiDB-lite"/>
    </source>
</evidence>
<dbReference type="FunFam" id="2.60.20.10:FF:000001">
    <property type="entry name" value="Crystallin gamma S"/>
    <property type="match status" value="2"/>
</dbReference>
<keyword evidence="11" id="KW-1185">Reference proteome</keyword>
<dbReference type="AlphaFoldDB" id="S7PVV6"/>
<dbReference type="InterPro" id="IPR001064">
    <property type="entry name" value="Beta/gamma_crystallin"/>
</dbReference>
<keyword evidence="4" id="KW-0488">Methylation</keyword>
<dbReference type="Pfam" id="PF17718">
    <property type="entry name" value="DUF5563"/>
    <property type="match status" value="1"/>
</dbReference>
<dbReference type="PANTHER" id="PTHR11818">
    <property type="entry name" value="BETA/GAMMA CRYSTALLIN"/>
    <property type="match status" value="1"/>
</dbReference>
<dbReference type="FunFam" id="2.60.20.10:FF:000003">
    <property type="entry name" value="Crystallin gamma S"/>
    <property type="match status" value="2"/>
</dbReference>
<organism evidence="10 11">
    <name type="scientific">Myotis brandtii</name>
    <name type="common">Brandt's bat</name>
    <dbReference type="NCBI Taxonomy" id="109478"/>
    <lineage>
        <taxon>Eukaryota</taxon>
        <taxon>Metazoa</taxon>
        <taxon>Chordata</taxon>
        <taxon>Craniata</taxon>
        <taxon>Vertebrata</taxon>
        <taxon>Euteleostomi</taxon>
        <taxon>Mammalia</taxon>
        <taxon>Eutheria</taxon>
        <taxon>Laurasiatheria</taxon>
        <taxon>Chiroptera</taxon>
        <taxon>Yangochiroptera</taxon>
        <taxon>Vespertilionidae</taxon>
        <taxon>Myotis</taxon>
    </lineage>
</organism>
<dbReference type="InterPro" id="IPR011024">
    <property type="entry name" value="G_crystallin-like"/>
</dbReference>
<feature type="domain" description="Beta/gamma crystallin 'Greek key'" evidence="9">
    <location>
        <begin position="230"/>
        <end position="272"/>
    </location>
</feature>
<accession>S7PVV6</accession>
<dbReference type="Gene3D" id="2.60.20.10">
    <property type="entry name" value="Crystallins"/>
    <property type="match status" value="4"/>
</dbReference>
<feature type="domain" description="Beta/gamma crystallin 'Greek key'" evidence="9">
    <location>
        <begin position="439"/>
        <end position="481"/>
    </location>
</feature>
<feature type="region of interest" description="Disordered" evidence="8">
    <location>
        <begin position="342"/>
        <end position="384"/>
    </location>
</feature>
<comment type="similarity">
    <text evidence="2">Belongs to the beta/gamma-crystallin family.</text>
</comment>
<dbReference type="SUPFAM" id="SSF49695">
    <property type="entry name" value="gamma-Crystallin-like"/>
    <property type="match status" value="2"/>
</dbReference>
<evidence type="ECO:0000313" key="11">
    <source>
        <dbReference type="Proteomes" id="UP000052978"/>
    </source>
</evidence>
<dbReference type="GO" id="GO:0005212">
    <property type="term" value="F:structural constituent of eye lens"/>
    <property type="evidence" value="ECO:0007669"/>
    <property type="project" value="UniProtKB-KW"/>
</dbReference>
<evidence type="ECO:0000256" key="5">
    <source>
        <dbReference type="ARBA" id="ARBA00022613"/>
    </source>
</evidence>
<feature type="domain" description="Beta/gamma crystallin 'Greek key'" evidence="9">
    <location>
        <begin position="191"/>
        <end position="229"/>
    </location>
</feature>
<evidence type="ECO:0000313" key="10">
    <source>
        <dbReference type="EMBL" id="EPQ12662.1"/>
    </source>
</evidence>
<keyword evidence="5" id="KW-0273">Eye lens protein</keyword>
<protein>
    <recommendedName>
        <fullName evidence="3">Gamma-crystallin C</fullName>
    </recommendedName>
    <alternativeName>
        <fullName evidence="7">Gamma-C-crystallin</fullName>
    </alternativeName>
</protein>
<feature type="domain" description="Beta/gamma crystallin 'Greek key'" evidence="9">
    <location>
        <begin position="527"/>
        <end position="569"/>
    </location>
</feature>
<dbReference type="EMBL" id="KE163549">
    <property type="protein sequence ID" value="EPQ12662.1"/>
    <property type="molecule type" value="Genomic_DNA"/>
</dbReference>
<feature type="region of interest" description="Disordered" evidence="8">
    <location>
        <begin position="150"/>
        <end position="187"/>
    </location>
</feature>
<sequence length="572" mass="66547">MERRLLKKEVKRLLGDYIGIRLREKEFDPKGRRQLTFLDDMAHYDLAISVALQWLDRSEDLTWLEWEKVKRPFRGRRIYPNHREREAMILSSYAGILMNSIPIEEVFKIYGADSSANSGATKVPRAPPSRLSLHPFAMLTAPKAAEYARKQSVKLRRGATNKNATSSSRREANATEQKSSKKLPLDTQPKSKITFYEDCGFQGRRFECSSDHPNLQPYLSRCNSIRVDSGCWMLYERPDYQGPQYFLRRGDYPDHQQWLGLSDAVGSCCLIPQTGSHRLRLYEREDHKGRMMELSEDCSCIQNRFHRGEVRSLHVLEGCWVLYEMPNYRGRQYLLRPQEYRRSHDWGPTDASTDNSDSNTPERMGPTPTIRPLDYDSKENKANTNCPPRPGPLLCCSCQRSSRLLYRPAARCRPSTDPHGHPPAQPYLSRCNSIRVDSGCWMLYERPDYQGPQYFLRRGDYPDHQQWLGLSDVVRSCRLIPQSSSHRIRLYEREDCRGQMVEIAEDCSSLQDRLHFQEVHSCSVLEGCWVLYEMPSYRGRQYLLQPGEYRRSHDWGAASARVGSLRRATDFY</sequence>
<dbReference type="eggNOG" id="ENOG502RXJY">
    <property type="taxonomic scope" value="Eukaryota"/>
</dbReference>
<evidence type="ECO:0000259" key="9">
    <source>
        <dbReference type="PROSITE" id="PS50915"/>
    </source>
</evidence>
<comment type="function">
    <text evidence="1">Crystallins are the dominant structural components of the vertebrate eye lens.</text>
</comment>
<dbReference type="PRINTS" id="PR01367">
    <property type="entry name" value="BGCRYSTALLIN"/>
</dbReference>
<evidence type="ECO:0000256" key="2">
    <source>
        <dbReference type="ARBA" id="ARBA00009646"/>
    </source>
</evidence>
<name>S7PVV6_MYOBR</name>
<dbReference type="Proteomes" id="UP000052978">
    <property type="component" value="Unassembled WGS sequence"/>
</dbReference>
<dbReference type="PROSITE" id="PS50915">
    <property type="entry name" value="CRYSTALLIN_BETA_GAMMA"/>
    <property type="match status" value="5"/>
</dbReference>
<gene>
    <name evidence="10" type="ORF">D623_10028373</name>
</gene>
<dbReference type="GO" id="GO:0002088">
    <property type="term" value="P:lens development in camera-type eye"/>
    <property type="evidence" value="ECO:0007669"/>
    <property type="project" value="TreeGrafter"/>
</dbReference>
<evidence type="ECO:0000256" key="4">
    <source>
        <dbReference type="ARBA" id="ARBA00022481"/>
    </source>
</evidence>
<proteinExistence type="inferred from homology"/>
<evidence type="ECO:0000256" key="3">
    <source>
        <dbReference type="ARBA" id="ARBA00019473"/>
    </source>
</evidence>
<evidence type="ECO:0000256" key="7">
    <source>
        <dbReference type="ARBA" id="ARBA00041215"/>
    </source>
</evidence>
<keyword evidence="6" id="KW-0677">Repeat</keyword>
<dbReference type="SMART" id="SM00247">
    <property type="entry name" value="XTALbg"/>
    <property type="match status" value="4"/>
</dbReference>
<dbReference type="InterPro" id="IPR050252">
    <property type="entry name" value="Beta/Gamma-Crystallin"/>
</dbReference>
<evidence type="ECO:0000256" key="1">
    <source>
        <dbReference type="ARBA" id="ARBA00003689"/>
    </source>
</evidence>